<evidence type="ECO:0000313" key="3">
    <source>
        <dbReference type="Proteomes" id="UP001168877"/>
    </source>
</evidence>
<accession>A0AA39SLA2</accession>
<evidence type="ECO:0000256" key="1">
    <source>
        <dbReference type="SAM" id="Phobius"/>
    </source>
</evidence>
<dbReference type="AlphaFoldDB" id="A0AA39SLA2"/>
<dbReference type="Proteomes" id="UP001168877">
    <property type="component" value="Unassembled WGS sequence"/>
</dbReference>
<sequence>MAELKWVIEVNEKLKNMVDASTEISQWNKRSIYKVPACITDLNKKAYRPLIVSFGPYHHGEAHLRPMDEHKQRALVHFLKRSGKPIESFLSSLEQVVEDLKNSYDPLDLKWQKDSRGFLQMMILDGCFMLEILSSSAQSYEDYAYNDPIFSSHGNINIVPYIKRDMLMLENQLPLLVIEKLVAVETDNTKGGDYVNKLIFKFFSTGVESDMGNHECLHVLDVYRKSLLQERSHEKTHHHHHHRCCRRRHHRSRISDIDDHNIPTATQLYDAGIRFRRKKSFSLKNISFKHGVLKLPIVLIDDTSEFIFLNLMAFERLHVGAGNEVTSYIIFMDNLIDNDMDVALLQSSGIIDNVMGSDKAVAELFNSLSNDISLDPESDLMVVHKQVNKYSRQPWNAWKANLMHTYFRNPWSLLYLIAAIFLFALTILQTVYTVLQGL</sequence>
<reference evidence="2" key="2">
    <citation type="submission" date="2023-06" db="EMBL/GenBank/DDBJ databases">
        <authorList>
            <person name="Swenson N.G."/>
            <person name="Wegrzyn J.L."/>
            <person name="Mcevoy S.L."/>
        </authorList>
    </citation>
    <scope>NUCLEOTIDE SEQUENCE</scope>
    <source>
        <strain evidence="2">NS2018</strain>
        <tissue evidence="2">Leaf</tissue>
    </source>
</reference>
<comment type="caution">
    <text evidence="2">The sequence shown here is derived from an EMBL/GenBank/DDBJ whole genome shotgun (WGS) entry which is preliminary data.</text>
</comment>
<protein>
    <submittedName>
        <fullName evidence="2">Uncharacterized protein</fullName>
    </submittedName>
</protein>
<dbReference type="InterPro" id="IPR004158">
    <property type="entry name" value="DUF247_pln"/>
</dbReference>
<keyword evidence="1" id="KW-0472">Membrane</keyword>
<dbReference type="EMBL" id="JAUESC010000380">
    <property type="protein sequence ID" value="KAK0592973.1"/>
    <property type="molecule type" value="Genomic_DNA"/>
</dbReference>
<dbReference type="PANTHER" id="PTHR31170:SF18">
    <property type="entry name" value="(WILD MALAYSIAN BANANA) HYPOTHETICAL PROTEIN"/>
    <property type="match status" value="1"/>
</dbReference>
<keyword evidence="1" id="KW-1133">Transmembrane helix</keyword>
<keyword evidence="1" id="KW-0812">Transmembrane</keyword>
<proteinExistence type="predicted"/>
<organism evidence="2 3">
    <name type="scientific">Acer saccharum</name>
    <name type="common">Sugar maple</name>
    <dbReference type="NCBI Taxonomy" id="4024"/>
    <lineage>
        <taxon>Eukaryota</taxon>
        <taxon>Viridiplantae</taxon>
        <taxon>Streptophyta</taxon>
        <taxon>Embryophyta</taxon>
        <taxon>Tracheophyta</taxon>
        <taxon>Spermatophyta</taxon>
        <taxon>Magnoliopsida</taxon>
        <taxon>eudicotyledons</taxon>
        <taxon>Gunneridae</taxon>
        <taxon>Pentapetalae</taxon>
        <taxon>rosids</taxon>
        <taxon>malvids</taxon>
        <taxon>Sapindales</taxon>
        <taxon>Sapindaceae</taxon>
        <taxon>Hippocastanoideae</taxon>
        <taxon>Acereae</taxon>
        <taxon>Acer</taxon>
    </lineage>
</organism>
<reference evidence="2" key="1">
    <citation type="journal article" date="2022" name="Plant J.">
        <title>Strategies of tolerance reflected in two North American maple genomes.</title>
        <authorList>
            <person name="McEvoy S.L."/>
            <person name="Sezen U.U."/>
            <person name="Trouern-Trend A."/>
            <person name="McMahon S.M."/>
            <person name="Schaberg P.G."/>
            <person name="Yang J."/>
            <person name="Wegrzyn J.L."/>
            <person name="Swenson N.G."/>
        </authorList>
    </citation>
    <scope>NUCLEOTIDE SEQUENCE</scope>
    <source>
        <strain evidence="2">NS2018</strain>
    </source>
</reference>
<dbReference type="PANTHER" id="PTHR31170">
    <property type="entry name" value="BNAC04G53230D PROTEIN"/>
    <property type="match status" value="1"/>
</dbReference>
<gene>
    <name evidence="2" type="ORF">LWI29_028443</name>
</gene>
<evidence type="ECO:0000313" key="2">
    <source>
        <dbReference type="EMBL" id="KAK0592973.1"/>
    </source>
</evidence>
<feature type="transmembrane region" description="Helical" evidence="1">
    <location>
        <begin position="413"/>
        <end position="435"/>
    </location>
</feature>
<keyword evidence="3" id="KW-1185">Reference proteome</keyword>
<dbReference type="Pfam" id="PF03140">
    <property type="entry name" value="DUF247"/>
    <property type="match status" value="1"/>
</dbReference>
<name>A0AA39SLA2_ACESA</name>